<dbReference type="PANTHER" id="PTHR42818:SF1">
    <property type="entry name" value="SULFOPYRUVATE DECARBOXYLASE"/>
    <property type="match status" value="1"/>
</dbReference>
<dbReference type="GO" id="GO:0033980">
    <property type="term" value="F:phosphonopyruvate decarboxylase activity"/>
    <property type="evidence" value="ECO:0007669"/>
    <property type="project" value="InterPro"/>
</dbReference>
<name>A0A1Q2SNH6_9GAMM</name>
<dbReference type="EMBL" id="AP014836">
    <property type="protein sequence ID" value="BAW80672.1"/>
    <property type="molecule type" value="Genomic_DNA"/>
</dbReference>
<dbReference type="InterPro" id="IPR017684">
    <property type="entry name" value="Phosphono-pyrv_decarboxylase"/>
</dbReference>
<protein>
    <submittedName>
        <fullName evidence="6">Phosphonopyruvate decarboxylase</fullName>
    </submittedName>
</protein>
<evidence type="ECO:0000259" key="4">
    <source>
        <dbReference type="Pfam" id="PF02775"/>
    </source>
</evidence>
<accession>A0A1Q2SNH6</accession>
<dbReference type="Proteomes" id="UP000243679">
    <property type="component" value="Chromosome"/>
</dbReference>
<evidence type="ECO:0000256" key="1">
    <source>
        <dbReference type="ARBA" id="ARBA00022793"/>
    </source>
</evidence>
<reference evidence="6 7" key="1">
    <citation type="journal article" date="2017" name="ISME J.">
        <title>An acid-tolerant ammonia-oxidizing ?-proteobacterium from soil.</title>
        <authorList>
            <person name="Hayatsu M."/>
            <person name="Tago K."/>
            <person name="Uchiyama I."/>
            <person name="Toyoda A."/>
            <person name="Wang Y."/>
            <person name="Shimomura Y."/>
            <person name="Okubo T."/>
            <person name="Kurisu F."/>
            <person name="Hirono Y."/>
            <person name="Nonaka K."/>
            <person name="Akiyama H."/>
            <person name="Itoh T."/>
            <person name="Takami H."/>
        </authorList>
    </citation>
    <scope>NUCLEOTIDE SEQUENCE [LARGE SCALE GENOMIC DNA]</scope>
    <source>
        <strain evidence="6 7">TAO100</strain>
    </source>
</reference>
<keyword evidence="3" id="KW-0456">Lyase</keyword>
<feature type="domain" description="Thiamine pyrophosphate enzyme N-terminal TPP-binding" evidence="5">
    <location>
        <begin position="7"/>
        <end position="105"/>
    </location>
</feature>
<organism evidence="6 7">
    <name type="scientific">Candidatus Nitrosoglobus terrae</name>
    <dbReference type="NCBI Taxonomy" id="1630141"/>
    <lineage>
        <taxon>Bacteria</taxon>
        <taxon>Pseudomonadati</taxon>
        <taxon>Pseudomonadota</taxon>
        <taxon>Gammaproteobacteria</taxon>
        <taxon>Chromatiales</taxon>
        <taxon>Chromatiaceae</taxon>
        <taxon>Candidatus Nitrosoglobus</taxon>
    </lineage>
</organism>
<dbReference type="AlphaFoldDB" id="A0A1Q2SNH6"/>
<gene>
    <name evidence="6" type="ORF">TAO_1302</name>
</gene>
<dbReference type="OrthoDB" id="9785953at2"/>
<dbReference type="InterPro" id="IPR051818">
    <property type="entry name" value="TPP_dependent_decarboxylase"/>
</dbReference>
<dbReference type="KEGG" id="ntt:TAO_1302"/>
<evidence type="ECO:0000313" key="7">
    <source>
        <dbReference type="Proteomes" id="UP000243679"/>
    </source>
</evidence>
<evidence type="ECO:0000313" key="6">
    <source>
        <dbReference type="EMBL" id="BAW80672.1"/>
    </source>
</evidence>
<evidence type="ECO:0000259" key="5">
    <source>
        <dbReference type="Pfam" id="PF02776"/>
    </source>
</evidence>
<dbReference type="RefSeq" id="WP_096527187.1">
    <property type="nucleotide sequence ID" value="NZ_AP014836.1"/>
</dbReference>
<dbReference type="SUPFAM" id="SSF52518">
    <property type="entry name" value="Thiamin diphosphate-binding fold (THDP-binding)"/>
    <property type="match status" value="2"/>
</dbReference>
<evidence type="ECO:0000256" key="3">
    <source>
        <dbReference type="ARBA" id="ARBA00023239"/>
    </source>
</evidence>
<dbReference type="NCBIfam" id="TIGR03297">
    <property type="entry name" value="Ppyr-DeCO2ase"/>
    <property type="match status" value="1"/>
</dbReference>
<dbReference type="Pfam" id="PF02775">
    <property type="entry name" value="TPP_enzyme_C"/>
    <property type="match status" value="1"/>
</dbReference>
<dbReference type="PANTHER" id="PTHR42818">
    <property type="entry name" value="SULFOPYRUVATE DECARBOXYLASE SUBUNIT ALPHA"/>
    <property type="match status" value="1"/>
</dbReference>
<dbReference type="GO" id="GO:0000287">
    <property type="term" value="F:magnesium ion binding"/>
    <property type="evidence" value="ECO:0007669"/>
    <property type="project" value="InterPro"/>
</dbReference>
<dbReference type="Pfam" id="PF02776">
    <property type="entry name" value="TPP_enzyme_N"/>
    <property type="match status" value="1"/>
</dbReference>
<dbReference type="InterPro" id="IPR029061">
    <property type="entry name" value="THDP-binding"/>
</dbReference>
<dbReference type="CDD" id="cd07035">
    <property type="entry name" value="TPP_PYR_POX_like"/>
    <property type="match status" value="1"/>
</dbReference>
<dbReference type="PROSITE" id="PS00187">
    <property type="entry name" value="TPP_ENZYMES"/>
    <property type="match status" value="1"/>
</dbReference>
<dbReference type="InterPro" id="IPR000399">
    <property type="entry name" value="TPP-bd_CS"/>
</dbReference>
<keyword evidence="6" id="KW-0670">Pyruvate</keyword>
<sequence length="384" mass="41935">MIEAHEFIDSARKFGYSYYAGVPCPFLDPFINYVTECHNLTYISSANEGDAVALAAGTYLGGQPAMAIMQNSGLGNAINPLTSLTHTFRIPVLLIITLRGDPELKDEPQHELMGRITGSLLESMKIPWEYFPTASDQILPTLTRASQHIQKSNRPYGLIMRKDSLAPYEKKGSKTQGRTLHLKHQTSSYYLQTGALYSRTEALAYLLPQTTPQNNTVLIATTGYTGRELFALEDRPNQLYMVGSMGCASSLGLGLSLVRPDLKVIVIDGDGAALMRMGNFATIGMYGGSNLIHILLDNEVHDSTGAQATISSNFSFAQVASACGYPLVLEGNQLTLIDELLAPSAGKGPRFAQLKIRSGTLEDLPRPRLSPPETKQRLMAYLQL</sequence>
<proteinExistence type="predicted"/>
<dbReference type="GO" id="GO:0030976">
    <property type="term" value="F:thiamine pyrophosphate binding"/>
    <property type="evidence" value="ECO:0007669"/>
    <property type="project" value="InterPro"/>
</dbReference>
<dbReference type="CDD" id="cd03371">
    <property type="entry name" value="TPP_PpyrDC"/>
    <property type="match status" value="1"/>
</dbReference>
<keyword evidence="2" id="KW-0786">Thiamine pyrophosphate</keyword>
<dbReference type="InterPro" id="IPR012001">
    <property type="entry name" value="Thiamin_PyroP_enz_TPP-bd_dom"/>
</dbReference>
<keyword evidence="1" id="KW-0210">Decarboxylase</keyword>
<dbReference type="Gene3D" id="3.40.50.970">
    <property type="match status" value="2"/>
</dbReference>
<evidence type="ECO:0000256" key="2">
    <source>
        <dbReference type="ARBA" id="ARBA00023052"/>
    </source>
</evidence>
<dbReference type="GO" id="GO:0032923">
    <property type="term" value="P:organic phosphonate biosynthetic process"/>
    <property type="evidence" value="ECO:0007669"/>
    <property type="project" value="InterPro"/>
</dbReference>
<keyword evidence="7" id="KW-1185">Reference proteome</keyword>
<feature type="domain" description="Thiamine pyrophosphate enzyme TPP-binding" evidence="4">
    <location>
        <begin position="240"/>
        <end position="326"/>
    </location>
</feature>
<dbReference type="InterPro" id="IPR011766">
    <property type="entry name" value="TPP_enzyme_TPP-bd"/>
</dbReference>